<dbReference type="AlphaFoldDB" id="A0A0A1MEY1"/>
<evidence type="ECO:0000313" key="2">
    <source>
        <dbReference type="Proteomes" id="UP000040453"/>
    </source>
</evidence>
<organism evidence="1 2">
    <name type="scientific">Oceanobacillus oncorhynchi</name>
    <dbReference type="NCBI Taxonomy" id="545501"/>
    <lineage>
        <taxon>Bacteria</taxon>
        <taxon>Bacillati</taxon>
        <taxon>Bacillota</taxon>
        <taxon>Bacilli</taxon>
        <taxon>Bacillales</taxon>
        <taxon>Bacillaceae</taxon>
        <taxon>Oceanobacillus</taxon>
    </lineage>
</organism>
<dbReference type="EMBL" id="CDGG01000001">
    <property type="protein sequence ID" value="CEI83935.1"/>
    <property type="molecule type" value="Genomic_DNA"/>
</dbReference>
<gene>
    <name evidence="1" type="ORF">BN997_03863</name>
</gene>
<name>A0A0A1MEY1_9BACI</name>
<reference evidence="1 2" key="1">
    <citation type="submission" date="2014-11" db="EMBL/GenBank/DDBJ databases">
        <authorList>
            <person name="Urmite Genomes Urmite Genomes"/>
        </authorList>
    </citation>
    <scope>NUCLEOTIDE SEQUENCE [LARGE SCALE GENOMIC DNA]</scope>
    <source>
        <strain evidence="1 2">Oc5</strain>
    </source>
</reference>
<evidence type="ECO:0008006" key="3">
    <source>
        <dbReference type="Google" id="ProtNLM"/>
    </source>
</evidence>
<proteinExistence type="predicted"/>
<accession>A0A0A1MEY1</accession>
<evidence type="ECO:0000313" key="1">
    <source>
        <dbReference type="EMBL" id="CEI83935.1"/>
    </source>
</evidence>
<dbReference type="Gene3D" id="3.30.1380.20">
    <property type="entry name" value="Trafficking protein particle complex subunit 3"/>
    <property type="match status" value="1"/>
</dbReference>
<dbReference type="OrthoDB" id="2965348at2"/>
<dbReference type="SUPFAM" id="SSF111126">
    <property type="entry name" value="Ligand-binding domain in the NO signalling and Golgi transport"/>
    <property type="match status" value="1"/>
</dbReference>
<keyword evidence="2" id="KW-1185">Reference proteome</keyword>
<protein>
    <recommendedName>
        <fullName evidence="3">DUF2507 domain-containing protein</fullName>
    </recommendedName>
</protein>
<dbReference type="InterPro" id="IPR024096">
    <property type="entry name" value="NO_sig/Golgi_transp_ligand-bd"/>
</dbReference>
<dbReference type="STRING" id="545501.BN997_03863"/>
<dbReference type="InterPro" id="IPR019642">
    <property type="entry name" value="DUF2507"/>
</dbReference>
<dbReference type="Proteomes" id="UP000040453">
    <property type="component" value="Unassembled WGS sequence"/>
</dbReference>
<sequence length="150" mass="17297">MKIVSKYGSNQKLDVTELEQLYSDGAGYDILRYIGLPELFGEEKDTLLYFLGRNLARKFEFSSLEDLSLFFEKMGLGTLDLVKDKKNVKTFYLLSDTIVAKLKSNMETDFRLEAGIIAEALQQLEDVDCECLESVHRRLKQVEFTVYIQD</sequence>
<dbReference type="Pfam" id="PF10702">
    <property type="entry name" value="DUF2507"/>
    <property type="match status" value="1"/>
</dbReference>